<dbReference type="Proteomes" id="UP000001292">
    <property type="component" value="Unassembled WGS sequence"/>
</dbReference>
<dbReference type="EMBL" id="CH480842">
    <property type="protein sequence ID" value="EDW49668.1"/>
    <property type="molecule type" value="Genomic_DNA"/>
</dbReference>
<proteinExistence type="predicted"/>
<dbReference type="HOGENOM" id="CLU_1074686_0_0_1"/>
<reference evidence="1 2" key="1">
    <citation type="journal article" date="2007" name="Nature">
        <title>Evolution of genes and genomes on the Drosophila phylogeny.</title>
        <authorList>
            <consortium name="Drosophila 12 Genomes Consortium"/>
            <person name="Clark A.G."/>
            <person name="Eisen M.B."/>
            <person name="Smith D.R."/>
            <person name="Bergman C.M."/>
            <person name="Oliver B."/>
            <person name="Markow T.A."/>
            <person name="Kaufman T.C."/>
            <person name="Kellis M."/>
            <person name="Gelbart W."/>
            <person name="Iyer V.N."/>
            <person name="Pollard D.A."/>
            <person name="Sackton T.B."/>
            <person name="Larracuente A.M."/>
            <person name="Singh N.D."/>
            <person name="Abad J.P."/>
            <person name="Abt D.N."/>
            <person name="Adryan B."/>
            <person name="Aguade M."/>
            <person name="Akashi H."/>
            <person name="Anderson W.W."/>
            <person name="Aquadro C.F."/>
            <person name="Ardell D.H."/>
            <person name="Arguello R."/>
            <person name="Artieri C.G."/>
            <person name="Barbash D.A."/>
            <person name="Barker D."/>
            <person name="Barsanti P."/>
            <person name="Batterham P."/>
            <person name="Batzoglou S."/>
            <person name="Begun D."/>
            <person name="Bhutkar A."/>
            <person name="Blanco E."/>
            <person name="Bosak S.A."/>
            <person name="Bradley R.K."/>
            <person name="Brand A.D."/>
            <person name="Brent M.R."/>
            <person name="Brooks A.N."/>
            <person name="Brown R.H."/>
            <person name="Butlin R.K."/>
            <person name="Caggese C."/>
            <person name="Calvi B.R."/>
            <person name="Bernardo de Carvalho A."/>
            <person name="Caspi A."/>
            <person name="Castrezana S."/>
            <person name="Celniker S.E."/>
            <person name="Chang J.L."/>
            <person name="Chapple C."/>
            <person name="Chatterji S."/>
            <person name="Chinwalla A."/>
            <person name="Civetta A."/>
            <person name="Clifton S.W."/>
            <person name="Comeron J.M."/>
            <person name="Costello J.C."/>
            <person name="Coyne J.A."/>
            <person name="Daub J."/>
            <person name="David R.G."/>
            <person name="Delcher A.L."/>
            <person name="Delehaunty K."/>
            <person name="Do C.B."/>
            <person name="Ebling H."/>
            <person name="Edwards K."/>
            <person name="Eickbush T."/>
            <person name="Evans J.D."/>
            <person name="Filipski A."/>
            <person name="Findeiss S."/>
            <person name="Freyhult E."/>
            <person name="Fulton L."/>
            <person name="Fulton R."/>
            <person name="Garcia A.C."/>
            <person name="Gardiner A."/>
            <person name="Garfield D.A."/>
            <person name="Garvin B.E."/>
            <person name="Gibson G."/>
            <person name="Gilbert D."/>
            <person name="Gnerre S."/>
            <person name="Godfrey J."/>
            <person name="Good R."/>
            <person name="Gotea V."/>
            <person name="Gravely B."/>
            <person name="Greenberg A.J."/>
            <person name="Griffiths-Jones S."/>
            <person name="Gross S."/>
            <person name="Guigo R."/>
            <person name="Gustafson E.A."/>
            <person name="Haerty W."/>
            <person name="Hahn M.W."/>
            <person name="Halligan D.L."/>
            <person name="Halpern A.L."/>
            <person name="Halter G.M."/>
            <person name="Han M.V."/>
            <person name="Heger A."/>
            <person name="Hillier L."/>
            <person name="Hinrichs A.S."/>
            <person name="Holmes I."/>
            <person name="Hoskins R.A."/>
            <person name="Hubisz M.J."/>
            <person name="Hultmark D."/>
            <person name="Huntley M.A."/>
            <person name="Jaffe D.B."/>
            <person name="Jagadeeshan S."/>
            <person name="Jeck W.R."/>
            <person name="Johnson J."/>
            <person name="Jones C.D."/>
            <person name="Jordan W.C."/>
            <person name="Karpen G.H."/>
            <person name="Kataoka E."/>
            <person name="Keightley P.D."/>
            <person name="Kheradpour P."/>
            <person name="Kirkness E.F."/>
            <person name="Koerich L.B."/>
            <person name="Kristiansen K."/>
            <person name="Kudrna D."/>
            <person name="Kulathinal R.J."/>
            <person name="Kumar S."/>
            <person name="Kwok R."/>
            <person name="Lander E."/>
            <person name="Langley C.H."/>
            <person name="Lapoint R."/>
            <person name="Lazzaro B.P."/>
            <person name="Lee S.J."/>
            <person name="Levesque L."/>
            <person name="Li R."/>
            <person name="Lin C.F."/>
            <person name="Lin M.F."/>
            <person name="Lindblad-Toh K."/>
            <person name="Llopart A."/>
            <person name="Long M."/>
            <person name="Low L."/>
            <person name="Lozovsky E."/>
            <person name="Lu J."/>
            <person name="Luo M."/>
            <person name="Machado C.A."/>
            <person name="Makalowski W."/>
            <person name="Marzo M."/>
            <person name="Matsuda M."/>
            <person name="Matzkin L."/>
            <person name="McAllister B."/>
            <person name="McBride C.S."/>
            <person name="McKernan B."/>
            <person name="McKernan K."/>
            <person name="Mendez-Lago M."/>
            <person name="Minx P."/>
            <person name="Mollenhauer M.U."/>
            <person name="Montooth K."/>
            <person name="Mount S.M."/>
            <person name="Mu X."/>
            <person name="Myers E."/>
            <person name="Negre B."/>
            <person name="Newfeld S."/>
            <person name="Nielsen R."/>
            <person name="Noor M.A."/>
            <person name="O'Grady P."/>
            <person name="Pachter L."/>
            <person name="Papaceit M."/>
            <person name="Parisi M.J."/>
            <person name="Parisi M."/>
            <person name="Parts L."/>
            <person name="Pedersen J.S."/>
            <person name="Pesole G."/>
            <person name="Phillippy A.M."/>
            <person name="Ponting C.P."/>
            <person name="Pop M."/>
            <person name="Porcelli D."/>
            <person name="Powell J.R."/>
            <person name="Prohaska S."/>
            <person name="Pruitt K."/>
            <person name="Puig M."/>
            <person name="Quesneville H."/>
            <person name="Ram K.R."/>
            <person name="Rand D."/>
            <person name="Rasmussen M.D."/>
            <person name="Reed L.K."/>
            <person name="Reenan R."/>
            <person name="Reily A."/>
            <person name="Remington K.A."/>
            <person name="Rieger T.T."/>
            <person name="Ritchie M.G."/>
            <person name="Robin C."/>
            <person name="Rogers Y.H."/>
            <person name="Rohde C."/>
            <person name="Rozas J."/>
            <person name="Rubenfield M.J."/>
            <person name="Ruiz A."/>
            <person name="Russo S."/>
            <person name="Salzberg S.L."/>
            <person name="Sanchez-Gracia A."/>
            <person name="Saranga D.J."/>
            <person name="Sato H."/>
            <person name="Schaeffer S.W."/>
            <person name="Schatz M.C."/>
            <person name="Schlenke T."/>
            <person name="Schwartz R."/>
            <person name="Segarra C."/>
            <person name="Singh R.S."/>
            <person name="Sirot L."/>
            <person name="Sirota M."/>
            <person name="Sisneros N.B."/>
            <person name="Smith C.D."/>
            <person name="Smith T.F."/>
            <person name="Spieth J."/>
            <person name="Stage D.E."/>
            <person name="Stark A."/>
            <person name="Stephan W."/>
            <person name="Strausberg R.L."/>
            <person name="Strempel S."/>
            <person name="Sturgill D."/>
            <person name="Sutton G."/>
            <person name="Sutton G.G."/>
            <person name="Tao W."/>
            <person name="Teichmann S."/>
            <person name="Tobari Y.N."/>
            <person name="Tomimura Y."/>
            <person name="Tsolas J.M."/>
            <person name="Valente V.L."/>
            <person name="Venter E."/>
            <person name="Venter J.C."/>
            <person name="Vicario S."/>
            <person name="Vieira F.G."/>
            <person name="Vilella A.J."/>
            <person name="Villasante A."/>
            <person name="Walenz B."/>
            <person name="Wang J."/>
            <person name="Wasserman M."/>
            <person name="Watts T."/>
            <person name="Wilson D."/>
            <person name="Wilson R.K."/>
            <person name="Wing R.A."/>
            <person name="Wolfner M.F."/>
            <person name="Wong A."/>
            <person name="Wong G.K."/>
            <person name="Wu C.I."/>
            <person name="Wu G."/>
            <person name="Yamamoto D."/>
            <person name="Yang H.P."/>
            <person name="Yang S.P."/>
            <person name="Yorke J.A."/>
            <person name="Yoshida K."/>
            <person name="Zdobnov E."/>
            <person name="Zhang P."/>
            <person name="Zhang Y."/>
            <person name="Zimin A.V."/>
            <person name="Baldwin J."/>
            <person name="Abdouelleil A."/>
            <person name="Abdulkadir J."/>
            <person name="Abebe A."/>
            <person name="Abera B."/>
            <person name="Abreu J."/>
            <person name="Acer S.C."/>
            <person name="Aftuck L."/>
            <person name="Alexander A."/>
            <person name="An P."/>
            <person name="Anderson E."/>
            <person name="Anderson S."/>
            <person name="Arachi H."/>
            <person name="Azer M."/>
            <person name="Bachantsang P."/>
            <person name="Barry A."/>
            <person name="Bayul T."/>
            <person name="Berlin A."/>
            <person name="Bessette D."/>
            <person name="Bloom T."/>
            <person name="Blye J."/>
            <person name="Boguslavskiy L."/>
            <person name="Bonnet C."/>
            <person name="Boukhgalter B."/>
            <person name="Bourzgui I."/>
            <person name="Brown A."/>
            <person name="Cahill P."/>
            <person name="Channer S."/>
            <person name="Cheshatsang Y."/>
            <person name="Chuda L."/>
            <person name="Citroen M."/>
            <person name="Collymore A."/>
            <person name="Cooke P."/>
            <person name="Costello M."/>
            <person name="D'Aco K."/>
            <person name="Daza R."/>
            <person name="De Haan G."/>
            <person name="DeGray S."/>
            <person name="DeMaso C."/>
            <person name="Dhargay N."/>
            <person name="Dooley K."/>
            <person name="Dooley E."/>
            <person name="Doricent M."/>
            <person name="Dorje P."/>
            <person name="Dorjee K."/>
            <person name="Dupes A."/>
            <person name="Elong R."/>
            <person name="Falk J."/>
            <person name="Farina A."/>
            <person name="Faro S."/>
            <person name="Ferguson D."/>
            <person name="Fisher S."/>
            <person name="Foley C.D."/>
            <person name="Franke A."/>
            <person name="Friedrich D."/>
            <person name="Gadbois L."/>
            <person name="Gearin G."/>
            <person name="Gearin C.R."/>
            <person name="Giannoukos G."/>
            <person name="Goode T."/>
            <person name="Graham J."/>
            <person name="Grandbois E."/>
            <person name="Grewal S."/>
            <person name="Gyaltsen K."/>
            <person name="Hafez N."/>
            <person name="Hagos B."/>
            <person name="Hall J."/>
            <person name="Henson C."/>
            <person name="Hollinger A."/>
            <person name="Honan T."/>
            <person name="Huard M.D."/>
            <person name="Hughes L."/>
            <person name="Hurhula B."/>
            <person name="Husby M.E."/>
            <person name="Kamat A."/>
            <person name="Kanga B."/>
            <person name="Kashin S."/>
            <person name="Khazanovich D."/>
            <person name="Kisner P."/>
            <person name="Lance K."/>
            <person name="Lara M."/>
            <person name="Lee W."/>
            <person name="Lennon N."/>
            <person name="Letendre F."/>
            <person name="LeVine R."/>
            <person name="Lipovsky A."/>
            <person name="Liu X."/>
            <person name="Liu J."/>
            <person name="Liu S."/>
            <person name="Lokyitsang T."/>
            <person name="Lokyitsang Y."/>
            <person name="Lubonja R."/>
            <person name="Lui A."/>
            <person name="MacDonald P."/>
            <person name="Magnisalis V."/>
            <person name="Maru K."/>
            <person name="Matthews C."/>
            <person name="McCusker W."/>
            <person name="McDonough S."/>
            <person name="Mehta T."/>
            <person name="Meldrim J."/>
            <person name="Meneus L."/>
            <person name="Mihai O."/>
            <person name="Mihalev A."/>
            <person name="Mihova T."/>
            <person name="Mittelman R."/>
            <person name="Mlenga V."/>
            <person name="Montmayeur A."/>
            <person name="Mulrain L."/>
            <person name="Navidi A."/>
            <person name="Naylor J."/>
            <person name="Negash T."/>
            <person name="Nguyen T."/>
            <person name="Nguyen N."/>
            <person name="Nicol R."/>
            <person name="Norbu C."/>
            <person name="Norbu N."/>
            <person name="Novod N."/>
            <person name="O'Neill B."/>
            <person name="Osman S."/>
            <person name="Markiewicz E."/>
            <person name="Oyono O.L."/>
            <person name="Patti C."/>
            <person name="Phunkhang P."/>
            <person name="Pierre F."/>
            <person name="Priest M."/>
            <person name="Raghuraman S."/>
            <person name="Rege F."/>
            <person name="Reyes R."/>
            <person name="Rise C."/>
            <person name="Rogov P."/>
            <person name="Ross K."/>
            <person name="Ryan E."/>
            <person name="Settipalli S."/>
            <person name="Shea T."/>
            <person name="Sherpa N."/>
            <person name="Shi L."/>
            <person name="Shih D."/>
            <person name="Sparrow T."/>
            <person name="Spaulding J."/>
            <person name="Stalker J."/>
            <person name="Stange-Thomann N."/>
            <person name="Stavropoulos S."/>
            <person name="Stone C."/>
            <person name="Strader C."/>
            <person name="Tesfaye S."/>
            <person name="Thomson T."/>
            <person name="Thoulutsang Y."/>
            <person name="Thoulutsang D."/>
            <person name="Topham K."/>
            <person name="Topping I."/>
            <person name="Tsamla T."/>
            <person name="Vassiliev H."/>
            <person name="Vo A."/>
            <person name="Wangchuk T."/>
            <person name="Wangdi T."/>
            <person name="Weiand M."/>
            <person name="Wilkinson J."/>
            <person name="Wilson A."/>
            <person name="Yadav S."/>
            <person name="Young G."/>
            <person name="Yu Q."/>
            <person name="Zembek L."/>
            <person name="Zhong D."/>
            <person name="Zimmer A."/>
            <person name="Zwirko Z."/>
            <person name="Jaffe D.B."/>
            <person name="Alvarez P."/>
            <person name="Brockman W."/>
            <person name="Butler J."/>
            <person name="Chin C."/>
            <person name="Gnerre S."/>
            <person name="Grabherr M."/>
            <person name="Kleber M."/>
            <person name="Mauceli E."/>
            <person name="MacCallum I."/>
        </authorList>
    </citation>
    <scope>NUCLEOTIDE SEQUENCE [LARGE SCALE GENOMIC DNA]</scope>
    <source>
        <strain evidence="2">Rob3c / Tucson 14021-0248.25</strain>
    </source>
</reference>
<dbReference type="OMA" id="RNTEYRI"/>
<sequence length="259" mass="28713">MALAADAPALAASCSGKSAVNCDKIHRNLITSGPIRRRMGWRNCISIRKHVSCQIMAMAQLNRQFWLPAQRTATRTRNTEYRIRMRNGLRVTGYFDGHGFTGVPATEAGTGSGPNEMEVSVYCPWHAVNSQLAVAFATLPQVQTAWEVVNPLMPHSLSLSLTQTHTFALSKHCGTGLFRAFAFEATSIFIFNRPSSKDRTILLSWLSYPRVSVAATARCVFIARLRQTDRRGKRAAFPFSVRLGRVHKPKVQVPELLAG</sequence>
<protein>
    <submittedName>
        <fullName evidence="1">GM23113</fullName>
    </submittedName>
</protein>
<evidence type="ECO:0000313" key="1">
    <source>
        <dbReference type="EMBL" id="EDW49668.1"/>
    </source>
</evidence>
<dbReference type="AlphaFoldDB" id="B4IIC4"/>
<organism evidence="2">
    <name type="scientific">Drosophila sechellia</name>
    <name type="common">Fruit fly</name>
    <dbReference type="NCBI Taxonomy" id="7238"/>
    <lineage>
        <taxon>Eukaryota</taxon>
        <taxon>Metazoa</taxon>
        <taxon>Ecdysozoa</taxon>
        <taxon>Arthropoda</taxon>
        <taxon>Hexapoda</taxon>
        <taxon>Insecta</taxon>
        <taxon>Pterygota</taxon>
        <taxon>Neoptera</taxon>
        <taxon>Endopterygota</taxon>
        <taxon>Diptera</taxon>
        <taxon>Brachycera</taxon>
        <taxon>Muscomorpha</taxon>
        <taxon>Ephydroidea</taxon>
        <taxon>Drosophilidae</taxon>
        <taxon>Drosophila</taxon>
        <taxon>Sophophora</taxon>
    </lineage>
</organism>
<evidence type="ECO:0000313" key="2">
    <source>
        <dbReference type="Proteomes" id="UP000001292"/>
    </source>
</evidence>
<gene>
    <name evidence="1" type="primary">Dsec\GM23113</name>
    <name evidence="1" type="ORF">Dsec_GM23113</name>
</gene>
<accession>B4IIC4</accession>
<keyword evidence="2" id="KW-1185">Reference proteome</keyword>
<name>B4IIC4_DROSE</name>